<comment type="caution">
    <text evidence="2">The sequence shown here is derived from an EMBL/GenBank/DDBJ whole genome shotgun (WGS) entry which is preliminary data.</text>
</comment>
<feature type="transmembrane region" description="Helical" evidence="1">
    <location>
        <begin position="222"/>
        <end position="241"/>
    </location>
</feature>
<dbReference type="GeneID" id="41996544"/>
<protein>
    <submittedName>
        <fullName evidence="2">Uncharacterized protein</fullName>
    </submittedName>
</protein>
<feature type="transmembrane region" description="Helical" evidence="1">
    <location>
        <begin position="569"/>
        <end position="593"/>
    </location>
</feature>
<evidence type="ECO:0000313" key="2">
    <source>
        <dbReference type="EMBL" id="RBR16020.1"/>
    </source>
</evidence>
<name>A0A366RI25_9HYPO</name>
<keyword evidence="1" id="KW-0812">Transmembrane</keyword>
<dbReference type="AlphaFoldDB" id="A0A366RI25"/>
<keyword evidence="1" id="KW-1133">Transmembrane helix</keyword>
<feature type="transmembrane region" description="Helical" evidence="1">
    <location>
        <begin position="623"/>
        <end position="639"/>
    </location>
</feature>
<organism evidence="2 3">
    <name type="scientific">Fusarium coffeatum</name>
    <dbReference type="NCBI Taxonomy" id="231269"/>
    <lineage>
        <taxon>Eukaryota</taxon>
        <taxon>Fungi</taxon>
        <taxon>Dikarya</taxon>
        <taxon>Ascomycota</taxon>
        <taxon>Pezizomycotina</taxon>
        <taxon>Sordariomycetes</taxon>
        <taxon>Hypocreomycetidae</taxon>
        <taxon>Hypocreales</taxon>
        <taxon>Nectriaceae</taxon>
        <taxon>Fusarium</taxon>
        <taxon>Fusarium incarnatum-equiseti species complex</taxon>
    </lineage>
</organism>
<reference evidence="2 3" key="1">
    <citation type="submission" date="2018-06" db="EMBL/GenBank/DDBJ databases">
        <title>Fusarium incarnatum-equiseti species complex species 28.</title>
        <authorList>
            <person name="Gardiner D.M."/>
        </authorList>
    </citation>
    <scope>NUCLEOTIDE SEQUENCE [LARGE SCALE GENOMIC DNA]</scope>
    <source>
        <strain evidence="2 3">FIESC_28</strain>
    </source>
</reference>
<feature type="transmembrane region" description="Helical" evidence="1">
    <location>
        <begin position="646"/>
        <end position="670"/>
    </location>
</feature>
<dbReference type="Proteomes" id="UP000253153">
    <property type="component" value="Unassembled WGS sequence"/>
</dbReference>
<keyword evidence="1" id="KW-0472">Membrane</keyword>
<accession>A0A366RI25</accession>
<keyword evidence="3" id="KW-1185">Reference proteome</keyword>
<dbReference type="OrthoDB" id="3903561at2759"/>
<feature type="transmembrane region" description="Helical" evidence="1">
    <location>
        <begin position="437"/>
        <end position="457"/>
    </location>
</feature>
<gene>
    <name evidence="2" type="ORF">FIESC28_07107</name>
</gene>
<feature type="transmembrane region" description="Helical" evidence="1">
    <location>
        <begin position="540"/>
        <end position="557"/>
    </location>
</feature>
<feature type="transmembrane region" description="Helical" evidence="1">
    <location>
        <begin position="600"/>
        <end position="617"/>
    </location>
</feature>
<evidence type="ECO:0000313" key="3">
    <source>
        <dbReference type="Proteomes" id="UP000253153"/>
    </source>
</evidence>
<dbReference type="RefSeq" id="XP_031014686.1">
    <property type="nucleotide sequence ID" value="XM_031161248.1"/>
</dbReference>
<sequence>MSVSAKKLFGSPSEVELDSLSSSPTLRTTWLSDKFVKSSSGSTSIKIALIDAWRDISSLERVDSSRCCRVGWQFLAIIWISFLLTLLAFLPIGPASRNATPCRPDGDFQMDANEIFYGDFYYSIDWWAAESFFQVTLSWGKLTFTSAKLIDVVWDLVVGRGGQFIMSFVTWQVFTQYLEVSIASKPATYATVWLVRFRQDTSVLSMIRLIAQFFRQGLASKAAMSVMIMTLSLLLAFPTIAGSMTGYTTFNDPYMTSSSGKLFPFAKVRPVAYIIHDGKRTSEFDDGHIVYWIGGGSSGNIYPGSRMFEQCFKERKAFKDECQLQGDVSQYVQQYGFNGSSNNTSETHNKTTTFRGQTIDWPPLNISAYDLPNPFYWGWTDKEEGYYDNGPFRGGPETLYLVDSDLYTPSQLEHNGVCQPTTGEDSGQLYQWGFSFLQLYTVVILLLLWSLALMILWKKTHETLKLNSRETASRQWKGLLELTDTIRCQLKQADIDIDNLSDNQLENEIQTVLNGGSVSSEYLSVKSFSFWRWLGTKKWWIVRVFFIAGLLVEEHMIRPIGPRDNEEWLSYFQILIFPPLYATMCLIVALTFGNSLKQKVVLFTVGCVVCIPFFFYSYVHRDALLPGIAFGLCLALALGSTNGSRWVLFGVPFTCNYIVVFFSFFAGFHLPKAVGGSSSSFA</sequence>
<evidence type="ECO:0000256" key="1">
    <source>
        <dbReference type="SAM" id="Phobius"/>
    </source>
</evidence>
<feature type="transmembrane region" description="Helical" evidence="1">
    <location>
        <begin position="70"/>
        <end position="90"/>
    </location>
</feature>
<proteinExistence type="predicted"/>
<dbReference type="EMBL" id="QKXC01000148">
    <property type="protein sequence ID" value="RBR16020.1"/>
    <property type="molecule type" value="Genomic_DNA"/>
</dbReference>